<name>F0P187_WEEVC</name>
<protein>
    <submittedName>
        <fullName evidence="1">Uncharacterized protein</fullName>
    </submittedName>
</protein>
<dbReference type="HOGENOM" id="CLU_2068922_0_0_10"/>
<keyword evidence="2" id="KW-1185">Reference proteome</keyword>
<reference evidence="2" key="2">
    <citation type="journal article" date="2011" name="Stand. Genomic Sci.">
        <title>Complete genome sequence of Weeksella virosa type strain (9751T).</title>
        <authorList>
            <person name="Lang E."/>
            <person name="Teshima H."/>
            <person name="Lucas S."/>
            <person name="Lapidus A."/>
            <person name="Hammon N."/>
            <person name="Deshpande S."/>
            <person name="Nolan M."/>
            <person name="Cheng J."/>
            <person name="Pitluck S."/>
            <person name="Liolios K."/>
            <person name="Pagani I."/>
            <person name="Mikhailova N."/>
            <person name="Ivanova N."/>
            <person name="Mavromatis K."/>
            <person name="Pati A."/>
            <person name="Tapia R."/>
            <person name="Han C."/>
            <person name="Goodwin L."/>
            <person name="Chen A."/>
            <person name="Palaniappan K."/>
            <person name="Land M."/>
            <person name="Hauser L."/>
            <person name="Chang Y."/>
            <person name="Jeffries C."/>
            <person name="Brambilla E."/>
            <person name="Kopitz M."/>
            <person name="Rohde M."/>
            <person name="Goker M."/>
            <person name="Tindall B."/>
            <person name="Detter J."/>
            <person name="Woyke T."/>
            <person name="Bristow J."/>
            <person name="Eisen J."/>
            <person name="Markowitz V."/>
            <person name="Hugenholtz P."/>
            <person name="Klenk H."/>
            <person name="Kyrpides N."/>
        </authorList>
    </citation>
    <scope>NUCLEOTIDE SEQUENCE [LARGE SCALE GENOMIC DNA]</scope>
    <source>
        <strain evidence="2">ATCC 43766 / DSM 16922 / JCM 21250 / NBRC 16016 / NCTC 11634 / CL345/78</strain>
    </source>
</reference>
<dbReference type="EMBL" id="CP002455">
    <property type="protein sequence ID" value="ADX67586.1"/>
    <property type="molecule type" value="Genomic_DNA"/>
</dbReference>
<dbReference type="AlphaFoldDB" id="F0P187"/>
<reference evidence="1 2" key="1">
    <citation type="journal article" date="2011" name="Stand. Genomic Sci.">
        <title>Complete genome sequence of Weeksella virosa type strain (9751).</title>
        <authorList>
            <person name="Lang E."/>
            <person name="Teshima H."/>
            <person name="Lucas S."/>
            <person name="Lapidus A."/>
            <person name="Hammon N."/>
            <person name="Deshpande S."/>
            <person name="Nolan M."/>
            <person name="Cheng J.F."/>
            <person name="Pitluck S."/>
            <person name="Liolios K."/>
            <person name="Pagani I."/>
            <person name="Mikhailova N."/>
            <person name="Ivanova N."/>
            <person name="Mavromatis K."/>
            <person name="Pati A."/>
            <person name="Tapia R."/>
            <person name="Han C."/>
            <person name="Goodwin L."/>
            <person name="Chen A."/>
            <person name="Palaniappan K."/>
            <person name="Land M."/>
            <person name="Hauser L."/>
            <person name="Chang Y.J."/>
            <person name="Jeffries C.D."/>
            <person name="Brambilla E.M."/>
            <person name="Kopitz M."/>
            <person name="Rohde M."/>
            <person name="Goker M."/>
            <person name="Tindall B.J."/>
            <person name="Detter J.C."/>
            <person name="Woyke T."/>
            <person name="Bristow J."/>
            <person name="Eisen J.A."/>
            <person name="Markowitz V."/>
            <person name="Hugenholtz P."/>
            <person name="Klenk H.P."/>
            <person name="Kyrpides N.C."/>
        </authorList>
    </citation>
    <scope>NUCLEOTIDE SEQUENCE [LARGE SCALE GENOMIC DNA]</scope>
    <source>
        <strain evidence="2">ATCC 43766 / DSM 16922 / JCM 21250 / NBRC 16016 / NCTC 11634 / CL345/78</strain>
    </source>
</reference>
<proteinExistence type="predicted"/>
<evidence type="ECO:0000313" key="2">
    <source>
        <dbReference type="Proteomes" id="UP000008641"/>
    </source>
</evidence>
<sequence>MLKKENHSKNFRLILLMWFVLFSLSPCIVKGALFHSVNTDYTKPLNKSKATTSVGSCSYSQNEYQQILVVKETKIYKLIEPIDIVDKPFFTILPTKVYSYHSDTSSGKSPPKYILYKRLKIDLA</sequence>
<organism evidence="1 2">
    <name type="scientific">Weeksella virosa (strain ATCC 43766 / DSM 16922 / JCM 21250 / CCUG 30538 / CDC 9751 / IAM 14551 / NBRC 16016 / NCTC 11634 / CL345/78)</name>
    <dbReference type="NCBI Taxonomy" id="865938"/>
    <lineage>
        <taxon>Bacteria</taxon>
        <taxon>Pseudomonadati</taxon>
        <taxon>Bacteroidota</taxon>
        <taxon>Flavobacteriia</taxon>
        <taxon>Flavobacteriales</taxon>
        <taxon>Weeksellaceae</taxon>
        <taxon>Weeksella</taxon>
    </lineage>
</organism>
<dbReference type="eggNOG" id="ENOG5033D8Z">
    <property type="taxonomic scope" value="Bacteria"/>
</dbReference>
<gene>
    <name evidence="1" type="ordered locus">Weevi_0874</name>
</gene>
<evidence type="ECO:0000313" key="1">
    <source>
        <dbReference type="EMBL" id="ADX67586.1"/>
    </source>
</evidence>
<dbReference type="KEGG" id="wvi:Weevi_0874"/>
<dbReference type="Proteomes" id="UP000008641">
    <property type="component" value="Chromosome"/>
</dbReference>
<accession>F0P187</accession>